<keyword evidence="3" id="KW-1185">Reference proteome</keyword>
<proteinExistence type="predicted"/>
<evidence type="ECO:0000313" key="2">
    <source>
        <dbReference type="EMBL" id="KAK2944231.1"/>
    </source>
</evidence>
<comment type="caution">
    <text evidence="2">The sequence shown here is derived from an EMBL/GenBank/DDBJ whole genome shotgun (WGS) entry which is preliminary data.</text>
</comment>
<gene>
    <name evidence="2" type="ORF">BLNAU_20841</name>
</gene>
<dbReference type="EMBL" id="JARBJD010000308">
    <property type="protein sequence ID" value="KAK2944231.1"/>
    <property type="molecule type" value="Genomic_DNA"/>
</dbReference>
<name>A0ABQ9X0T6_9EUKA</name>
<reference evidence="2 3" key="1">
    <citation type="journal article" date="2022" name="bioRxiv">
        <title>Genomics of Preaxostyla Flagellates Illuminates Evolutionary Transitions and the Path Towards Mitochondrial Loss.</title>
        <authorList>
            <person name="Novak L.V.F."/>
            <person name="Treitli S.C."/>
            <person name="Pyrih J."/>
            <person name="Halakuc P."/>
            <person name="Pipaliya S.V."/>
            <person name="Vacek V."/>
            <person name="Brzon O."/>
            <person name="Soukal P."/>
            <person name="Eme L."/>
            <person name="Dacks J.B."/>
            <person name="Karnkowska A."/>
            <person name="Elias M."/>
            <person name="Hampl V."/>
        </authorList>
    </citation>
    <scope>NUCLEOTIDE SEQUENCE [LARGE SCALE GENOMIC DNA]</scope>
    <source>
        <strain evidence="2">NAU3</strain>
        <tissue evidence="2">Gut</tissue>
    </source>
</reference>
<protein>
    <submittedName>
        <fullName evidence="2">Uncharacterized protein</fullName>
    </submittedName>
</protein>
<evidence type="ECO:0000256" key="1">
    <source>
        <dbReference type="SAM" id="MobiDB-lite"/>
    </source>
</evidence>
<feature type="region of interest" description="Disordered" evidence="1">
    <location>
        <begin position="109"/>
        <end position="132"/>
    </location>
</feature>
<organism evidence="2 3">
    <name type="scientific">Blattamonas nauphoetae</name>
    <dbReference type="NCBI Taxonomy" id="2049346"/>
    <lineage>
        <taxon>Eukaryota</taxon>
        <taxon>Metamonada</taxon>
        <taxon>Preaxostyla</taxon>
        <taxon>Oxymonadida</taxon>
        <taxon>Blattamonas</taxon>
    </lineage>
</organism>
<sequence>MDIVMIVIDIAGMYIIGDHLRFPIMLQIRRETTFLCILRKKAETEEKKKKHKELKLKREEERKRAKVGAKQIRNTVLETELTQFITEPDVQPSSTKTSRSTTMFGITIQPFANEDDENEQPTELSADGSRAD</sequence>
<evidence type="ECO:0000313" key="3">
    <source>
        <dbReference type="Proteomes" id="UP001281761"/>
    </source>
</evidence>
<dbReference type="Proteomes" id="UP001281761">
    <property type="component" value="Unassembled WGS sequence"/>
</dbReference>
<accession>A0ABQ9X0T6</accession>
<feature type="region of interest" description="Disordered" evidence="1">
    <location>
        <begin position="48"/>
        <end position="69"/>
    </location>
</feature>